<evidence type="ECO:0008006" key="3">
    <source>
        <dbReference type="Google" id="ProtNLM"/>
    </source>
</evidence>
<gene>
    <name evidence="1" type="ORF">A6A04_08545</name>
</gene>
<dbReference type="Pfam" id="PF07704">
    <property type="entry name" value="PSK_trans_fac"/>
    <property type="match status" value="1"/>
</dbReference>
<dbReference type="STRING" id="1285242.A6A04_08545"/>
<reference evidence="1 2" key="1">
    <citation type="submission" date="2016-04" db="EMBL/GenBank/DDBJ databases">
        <title>Draft genome sequence of freshwater magnetotactic bacteria Magnetospirillum marisnigri SP-1 and Magnetospirillum moscoviense BB-1.</title>
        <authorList>
            <person name="Koziaeva V."/>
            <person name="Dziuba M.V."/>
            <person name="Ivanov T.M."/>
            <person name="Kuznetsov B."/>
            <person name="Grouzdev D.S."/>
        </authorList>
    </citation>
    <scope>NUCLEOTIDE SEQUENCE [LARGE SCALE GENOMIC DNA]</scope>
    <source>
        <strain evidence="1 2">SP-1</strain>
    </source>
</reference>
<evidence type="ECO:0000313" key="1">
    <source>
        <dbReference type="EMBL" id="OAN43926.1"/>
    </source>
</evidence>
<evidence type="ECO:0000313" key="2">
    <source>
        <dbReference type="Proteomes" id="UP000078428"/>
    </source>
</evidence>
<proteinExistence type="predicted"/>
<dbReference type="RefSeq" id="WP_068495720.1">
    <property type="nucleotide sequence ID" value="NZ_LWQT01000120.1"/>
</dbReference>
<sequence length="82" mass="9053">MPVQIANPQVVAKIERLSRMTGLGKTAAVEAALDRMLEDIGRDHPSPSPWARFDAVLAQLHRLSPRMDGFEAVEYDDAGLPR</sequence>
<accession>A0A178M5U0</accession>
<organism evidence="1 2">
    <name type="scientific">Paramagnetospirillum marisnigri</name>
    <dbReference type="NCBI Taxonomy" id="1285242"/>
    <lineage>
        <taxon>Bacteria</taxon>
        <taxon>Pseudomonadati</taxon>
        <taxon>Pseudomonadota</taxon>
        <taxon>Alphaproteobacteria</taxon>
        <taxon>Rhodospirillales</taxon>
        <taxon>Magnetospirillaceae</taxon>
        <taxon>Paramagnetospirillum</taxon>
    </lineage>
</organism>
<protein>
    <recommendedName>
        <fullName evidence="3">Transcription factor</fullName>
    </recommendedName>
</protein>
<dbReference type="Proteomes" id="UP000078428">
    <property type="component" value="Unassembled WGS sequence"/>
</dbReference>
<keyword evidence="2" id="KW-1185">Reference proteome</keyword>
<dbReference type="InterPro" id="IPR011660">
    <property type="entry name" value="VapB-like"/>
</dbReference>
<dbReference type="OrthoDB" id="5771709at2"/>
<dbReference type="EMBL" id="LWQT01000120">
    <property type="protein sequence ID" value="OAN43926.1"/>
    <property type="molecule type" value="Genomic_DNA"/>
</dbReference>
<name>A0A178M5U0_9PROT</name>
<comment type="caution">
    <text evidence="1">The sequence shown here is derived from an EMBL/GenBank/DDBJ whole genome shotgun (WGS) entry which is preliminary data.</text>
</comment>
<dbReference type="AlphaFoldDB" id="A0A178M5U0"/>